<evidence type="ECO:0000313" key="1">
    <source>
        <dbReference type="EMBL" id="MBM6703198.1"/>
    </source>
</evidence>
<protein>
    <recommendedName>
        <fullName evidence="3">Papain-like cysteine peptidase</fullName>
    </recommendedName>
</protein>
<reference evidence="1 2" key="1">
    <citation type="journal article" date="2021" name="Sci. Rep.">
        <title>The distribution of antibiotic resistance genes in chicken gut microbiota commensals.</title>
        <authorList>
            <person name="Juricova H."/>
            <person name="Matiasovicova J."/>
            <person name="Kubasova T."/>
            <person name="Cejkova D."/>
            <person name="Rychlik I."/>
        </authorList>
    </citation>
    <scope>NUCLEOTIDE SEQUENCE [LARGE SCALE GENOMIC DNA]</scope>
    <source>
        <strain evidence="1 2">An829</strain>
    </source>
</reference>
<organism evidence="1 2">
    <name type="scientific">Sutterella massiliensis</name>
    <dbReference type="NCBI Taxonomy" id="1816689"/>
    <lineage>
        <taxon>Bacteria</taxon>
        <taxon>Pseudomonadati</taxon>
        <taxon>Pseudomonadota</taxon>
        <taxon>Betaproteobacteria</taxon>
        <taxon>Burkholderiales</taxon>
        <taxon>Sutterellaceae</taxon>
        <taxon>Sutterella</taxon>
    </lineage>
</organism>
<evidence type="ECO:0000313" key="2">
    <source>
        <dbReference type="Proteomes" id="UP000715095"/>
    </source>
</evidence>
<dbReference type="InterPro" id="IPR014903">
    <property type="entry name" value="DUF1796"/>
</dbReference>
<accession>A0ABS2DPD6</accession>
<sequence length="269" mass="31949">MNEKMNVYKIRFTPGESRLARHFIPKIFRNFAIQFANRGINSNYDFCISLGDNCISAHLLRQNFLRKASFPFDWIAKGGISSRFSLIKNNFENFLNVEDLEFCLSDEQEGSYVATNKRTGFYHPHDFTKKDLGIYVENPLECFQQIKNKYLRRIKRLYTDLSGKKVLFVYFETKSVQDKFSSKEIIDNLKEIKNILGVTVLDLIYFRREKEFEMTRDIEIYEEEGVVLYKCRYPENIMKIDAWDTNDKVKKYFICALRKVAQARNKCRV</sequence>
<dbReference type="EMBL" id="JACJJC010000002">
    <property type="protein sequence ID" value="MBM6703198.1"/>
    <property type="molecule type" value="Genomic_DNA"/>
</dbReference>
<keyword evidence="2" id="KW-1185">Reference proteome</keyword>
<proteinExistence type="predicted"/>
<comment type="caution">
    <text evidence="1">The sequence shown here is derived from an EMBL/GenBank/DDBJ whole genome shotgun (WGS) entry which is preliminary data.</text>
</comment>
<dbReference type="Proteomes" id="UP000715095">
    <property type="component" value="Unassembled WGS sequence"/>
</dbReference>
<evidence type="ECO:0008006" key="3">
    <source>
        <dbReference type="Google" id="ProtNLM"/>
    </source>
</evidence>
<name>A0ABS2DPD6_9BURK</name>
<dbReference type="RefSeq" id="WP_205101594.1">
    <property type="nucleotide sequence ID" value="NZ_JACJJC010000002.1"/>
</dbReference>
<dbReference type="Pfam" id="PF08795">
    <property type="entry name" value="DUF1796"/>
    <property type="match status" value="1"/>
</dbReference>
<gene>
    <name evidence="1" type="ORF">H6A60_01560</name>
</gene>